<keyword evidence="1" id="KW-0677">Repeat</keyword>
<dbReference type="PANTHER" id="PTHR47447:SF17">
    <property type="entry name" value="OS12G0638900 PROTEIN"/>
    <property type="match status" value="1"/>
</dbReference>
<feature type="region of interest" description="Disordered" evidence="3">
    <location>
        <begin position="232"/>
        <end position="252"/>
    </location>
</feature>
<proteinExistence type="predicted"/>
<dbReference type="InterPro" id="IPR002885">
    <property type="entry name" value="PPR_rpt"/>
</dbReference>
<comment type="caution">
    <text evidence="4">The sequence shown here is derived from an EMBL/GenBank/DDBJ whole genome shotgun (WGS) entry which is preliminary data.</text>
</comment>
<feature type="region of interest" description="Disordered" evidence="3">
    <location>
        <begin position="1"/>
        <end position="57"/>
    </location>
</feature>
<organism evidence="4 5">
    <name type="scientific">Cyanidiococcus yangmingshanensis</name>
    <dbReference type="NCBI Taxonomy" id="2690220"/>
    <lineage>
        <taxon>Eukaryota</taxon>
        <taxon>Rhodophyta</taxon>
        <taxon>Bangiophyceae</taxon>
        <taxon>Cyanidiales</taxon>
        <taxon>Cyanidiaceae</taxon>
        <taxon>Cyanidiococcus</taxon>
    </lineage>
</organism>
<name>A0A7J7INF7_9RHOD</name>
<feature type="repeat" description="PPR" evidence="2">
    <location>
        <begin position="386"/>
        <end position="420"/>
    </location>
</feature>
<keyword evidence="5" id="KW-1185">Reference proteome</keyword>
<evidence type="ECO:0000256" key="1">
    <source>
        <dbReference type="ARBA" id="ARBA00022737"/>
    </source>
</evidence>
<dbReference type="Proteomes" id="UP000530660">
    <property type="component" value="Unassembled WGS sequence"/>
</dbReference>
<dbReference type="InterPro" id="IPR011990">
    <property type="entry name" value="TPR-like_helical_dom_sf"/>
</dbReference>
<dbReference type="PANTHER" id="PTHR47447">
    <property type="entry name" value="OS03G0856100 PROTEIN"/>
    <property type="match status" value="1"/>
</dbReference>
<dbReference type="OrthoDB" id="185373at2759"/>
<evidence type="ECO:0000313" key="4">
    <source>
        <dbReference type="EMBL" id="KAF6004665.1"/>
    </source>
</evidence>
<dbReference type="AlphaFoldDB" id="A0A7J7INF7"/>
<accession>A0A7J7INF7</accession>
<feature type="compositionally biased region" description="Low complexity" evidence="3">
    <location>
        <begin position="46"/>
        <end position="56"/>
    </location>
</feature>
<evidence type="ECO:0000313" key="5">
    <source>
        <dbReference type="Proteomes" id="UP000530660"/>
    </source>
</evidence>
<dbReference type="EMBL" id="VWRR01000003">
    <property type="protein sequence ID" value="KAF6004665.1"/>
    <property type="molecule type" value="Genomic_DNA"/>
</dbReference>
<dbReference type="PROSITE" id="PS51375">
    <property type="entry name" value="PPR"/>
    <property type="match status" value="1"/>
</dbReference>
<protein>
    <submittedName>
        <fullName evidence="4">Uncharacterized protein</fullName>
    </submittedName>
</protein>
<dbReference type="Pfam" id="PF01535">
    <property type="entry name" value="PPR"/>
    <property type="match status" value="1"/>
</dbReference>
<evidence type="ECO:0000256" key="2">
    <source>
        <dbReference type="PROSITE-ProRule" id="PRU00708"/>
    </source>
</evidence>
<dbReference type="Gene3D" id="1.25.40.10">
    <property type="entry name" value="Tetratricopeptide repeat domain"/>
    <property type="match status" value="1"/>
</dbReference>
<evidence type="ECO:0000256" key="3">
    <source>
        <dbReference type="SAM" id="MobiDB-lite"/>
    </source>
</evidence>
<gene>
    <name evidence="4" type="ORF">F1559_004963</name>
</gene>
<reference evidence="4 5" key="1">
    <citation type="journal article" date="2020" name="J. Phycol.">
        <title>Comparative genome analysis reveals Cyanidiococcus gen. nov., a new extremophilic red algal genus sister to Cyanidioschyzon (Cyanidioschyzonaceae, Rhodophyta).</title>
        <authorList>
            <person name="Liu S.-L."/>
            <person name="Chiang Y.-R."/>
            <person name="Yoon H.S."/>
            <person name="Fu H.-Y."/>
        </authorList>
    </citation>
    <scope>NUCLEOTIDE SEQUENCE [LARGE SCALE GENOMIC DNA]</scope>
    <source>
        <strain evidence="4 5">THAL066</strain>
    </source>
</reference>
<sequence length="514" mass="57630">MQSRWPQRRWEGSSSQAALMQVKEAADAEGEPDATPAAPVKEEQPVSEPEPQSSSIEKIDSLSASQKAYLLNCLIDSCLRYRYNQIAFDLLRVMREDLMLRPRLMTLSNMLIRVSNANNAEKSFELLSDMRRPGIWATLRGARPIELGTLLPALGCALRNHHYALGDLAWTEIQSRYLPAERQIALASVNTTAESAEGQSLFQVPDIFFYTRANLLAQQDVDEALGPVTSEEGAELPVDTPPNENAATKPPTEQRTDIILSERMRACFETLRLLHGRRYRRALELYPEVDARDATPRMGLLRCVVTSLAHSVDRVDAAHFALEHELVQEPAPEALTRSESLPGKLDLLAPLNCVIAASSMLGDLDRAFQTYETLQDHGKQHHLLPNIETFHGLLMGCGKKGHWEAAKLVLEKIQEARLRLTGETHERLIFVMLRCRRFNEAVEYLRGHTQQHREGPTESDYMPIPFTAYRMVARAALRRTDGDAILREMQQLAHQAGYQNLDLAQVGALGPTSG</sequence>